<dbReference type="Gene3D" id="1.20.1420.30">
    <property type="entry name" value="NCX, central ion-binding region"/>
    <property type="match status" value="2"/>
</dbReference>
<feature type="transmembrane region" description="Helical" evidence="5">
    <location>
        <begin position="127"/>
        <end position="146"/>
    </location>
</feature>
<evidence type="ECO:0000256" key="3">
    <source>
        <dbReference type="ARBA" id="ARBA00022989"/>
    </source>
</evidence>
<proteinExistence type="predicted"/>
<feature type="transmembrane region" description="Helical" evidence="5">
    <location>
        <begin position="36"/>
        <end position="60"/>
    </location>
</feature>
<keyword evidence="8" id="KW-1185">Reference proteome</keyword>
<protein>
    <submittedName>
        <fullName evidence="7">Cation:H+ antiporter</fullName>
    </submittedName>
</protein>
<feature type="transmembrane region" description="Helical" evidence="5">
    <location>
        <begin position="230"/>
        <end position="253"/>
    </location>
</feature>
<feature type="domain" description="Sodium/calcium exchanger membrane region" evidence="6">
    <location>
        <begin position="2"/>
        <end position="142"/>
    </location>
</feature>
<evidence type="ECO:0000256" key="2">
    <source>
        <dbReference type="ARBA" id="ARBA00022692"/>
    </source>
</evidence>
<evidence type="ECO:0000256" key="4">
    <source>
        <dbReference type="ARBA" id="ARBA00023136"/>
    </source>
</evidence>
<dbReference type="Pfam" id="PF01699">
    <property type="entry name" value="Na_Ca_ex"/>
    <property type="match status" value="2"/>
</dbReference>
<feature type="transmembrane region" description="Helical" evidence="5">
    <location>
        <begin position="166"/>
        <end position="185"/>
    </location>
</feature>
<evidence type="ECO:0000256" key="5">
    <source>
        <dbReference type="SAM" id="Phobius"/>
    </source>
</evidence>
<comment type="subcellular location">
    <subcellularLocation>
        <location evidence="1">Membrane</location>
        <topology evidence="1">Multi-pass membrane protein</topology>
    </subcellularLocation>
</comment>
<evidence type="ECO:0000256" key="1">
    <source>
        <dbReference type="ARBA" id="ARBA00004141"/>
    </source>
</evidence>
<dbReference type="PANTHER" id="PTHR10846:SF8">
    <property type="entry name" value="INNER MEMBRANE PROTEIN YRBG"/>
    <property type="match status" value="1"/>
</dbReference>
<feature type="transmembrane region" description="Helical" evidence="5">
    <location>
        <begin position="265"/>
        <end position="284"/>
    </location>
</feature>
<name>A0ABX2SJT3_9ACTN</name>
<feature type="transmembrane region" description="Helical" evidence="5">
    <location>
        <begin position="99"/>
        <end position="118"/>
    </location>
</feature>
<dbReference type="InterPro" id="IPR004481">
    <property type="entry name" value="K/Na/Ca-exchanger"/>
</dbReference>
<dbReference type="InterPro" id="IPR044880">
    <property type="entry name" value="NCX_ion-bd_dom_sf"/>
</dbReference>
<dbReference type="InterPro" id="IPR004837">
    <property type="entry name" value="NaCa_Exmemb"/>
</dbReference>
<keyword evidence="4 5" id="KW-0472">Membrane</keyword>
<dbReference type="PANTHER" id="PTHR10846">
    <property type="entry name" value="SODIUM/POTASSIUM/CALCIUM EXCHANGER"/>
    <property type="match status" value="1"/>
</dbReference>
<sequence length="311" mass="31157">MAVLLVAAGLATLVIGAELLVRGGAAVATRLGVPPMVIGLTVVSIGTSLPELAIGIDAALRDAGPLAVGNIAGTNIVNLLLILGLSAALVPLAVESRTIVFELPVVAAVSILVVVLALDGRLSRADGTLLVVIAAVYTLAVVVLAVRDPARPPAEPDASGGGLARHLVVLVAGLGVVVLGADWLVHGAVDLAASLGVSEVVIGLTVVAIGSSAPELVTTVVSTLRGNRDIAVGNLIGSSVYNLALILGVTSLVAPLEVTSDLIRVDLPLMAFVAVMLLPVLATGRRMSRAEGVAAVLAYVLYLGVVLAVRT</sequence>
<keyword evidence="2 5" id="KW-0812">Transmembrane</keyword>
<gene>
    <name evidence="7" type="ORF">BJ975_002543</name>
</gene>
<evidence type="ECO:0000259" key="6">
    <source>
        <dbReference type="Pfam" id="PF01699"/>
    </source>
</evidence>
<feature type="domain" description="Sodium/calcium exchanger membrane region" evidence="6">
    <location>
        <begin position="167"/>
        <end position="306"/>
    </location>
</feature>
<dbReference type="RefSeq" id="WP_218845902.1">
    <property type="nucleotide sequence ID" value="NZ_BAAAMP010000002.1"/>
</dbReference>
<dbReference type="Proteomes" id="UP000587211">
    <property type="component" value="Unassembled WGS sequence"/>
</dbReference>
<dbReference type="EMBL" id="JACBZN010000001">
    <property type="protein sequence ID" value="NYI39168.1"/>
    <property type="molecule type" value="Genomic_DNA"/>
</dbReference>
<keyword evidence="3 5" id="KW-1133">Transmembrane helix</keyword>
<feature type="transmembrane region" description="Helical" evidence="5">
    <location>
        <begin position="72"/>
        <end position="93"/>
    </location>
</feature>
<comment type="caution">
    <text evidence="7">The sequence shown here is derived from an EMBL/GenBank/DDBJ whole genome shotgun (WGS) entry which is preliminary data.</text>
</comment>
<evidence type="ECO:0000313" key="7">
    <source>
        <dbReference type="EMBL" id="NYI39168.1"/>
    </source>
</evidence>
<accession>A0ABX2SJT3</accession>
<feature type="transmembrane region" description="Helical" evidence="5">
    <location>
        <begin position="290"/>
        <end position="309"/>
    </location>
</feature>
<organism evidence="7 8">
    <name type="scientific">Aeromicrobium tamlense</name>
    <dbReference type="NCBI Taxonomy" id="375541"/>
    <lineage>
        <taxon>Bacteria</taxon>
        <taxon>Bacillati</taxon>
        <taxon>Actinomycetota</taxon>
        <taxon>Actinomycetes</taxon>
        <taxon>Propionibacteriales</taxon>
        <taxon>Nocardioidaceae</taxon>
        <taxon>Aeromicrobium</taxon>
    </lineage>
</organism>
<reference evidence="7 8" key="1">
    <citation type="submission" date="2020-07" db="EMBL/GenBank/DDBJ databases">
        <title>Sequencing the genomes of 1000 actinobacteria strains.</title>
        <authorList>
            <person name="Klenk H.-P."/>
        </authorList>
    </citation>
    <scope>NUCLEOTIDE SEQUENCE [LARGE SCALE GENOMIC DNA]</scope>
    <source>
        <strain evidence="7 8">DSM 19087</strain>
    </source>
</reference>
<evidence type="ECO:0000313" key="8">
    <source>
        <dbReference type="Proteomes" id="UP000587211"/>
    </source>
</evidence>